<dbReference type="SUPFAM" id="SSF51695">
    <property type="entry name" value="PLC-like phosphodiesterases"/>
    <property type="match status" value="1"/>
</dbReference>
<evidence type="ECO:0000259" key="8">
    <source>
        <dbReference type="PROSITE" id="PS51704"/>
    </source>
</evidence>
<dbReference type="Pfam" id="PF03009">
    <property type="entry name" value="GDPD"/>
    <property type="match status" value="1"/>
</dbReference>
<feature type="region of interest" description="Disordered" evidence="7">
    <location>
        <begin position="1"/>
        <end position="29"/>
    </location>
</feature>
<evidence type="ECO:0000256" key="1">
    <source>
        <dbReference type="ARBA" id="ARBA00007277"/>
    </source>
</evidence>
<evidence type="ECO:0000256" key="5">
    <source>
        <dbReference type="ARBA" id="ARBA00022801"/>
    </source>
</evidence>
<comment type="catalytic activity">
    <reaction evidence="6">
        <text>a sn-glycero-3-phosphodiester + H2O = an alcohol + sn-glycerol 3-phosphate + H(+)</text>
        <dbReference type="Rhea" id="RHEA:12969"/>
        <dbReference type="ChEBI" id="CHEBI:15377"/>
        <dbReference type="ChEBI" id="CHEBI:15378"/>
        <dbReference type="ChEBI" id="CHEBI:30879"/>
        <dbReference type="ChEBI" id="CHEBI:57597"/>
        <dbReference type="ChEBI" id="CHEBI:83408"/>
        <dbReference type="EC" id="3.1.4.46"/>
    </reaction>
</comment>
<dbReference type="InterPro" id="IPR017946">
    <property type="entry name" value="PLC-like_Pdiesterase_TIM-brl"/>
</dbReference>
<dbReference type="Proteomes" id="UP001430172">
    <property type="component" value="Unassembled WGS sequence"/>
</dbReference>
<dbReference type="EC" id="3.1.4.46" evidence="2"/>
<evidence type="ECO:0000313" key="9">
    <source>
        <dbReference type="EMBL" id="MBM6399311.1"/>
    </source>
</evidence>
<keyword evidence="5" id="KW-0378">Hydrolase</keyword>
<dbReference type="EMBL" id="JAFDVD010000004">
    <property type="protein sequence ID" value="MBM6399311.1"/>
    <property type="molecule type" value="Genomic_DNA"/>
</dbReference>
<accession>A0ABS2CJF7</accession>
<evidence type="ECO:0000256" key="7">
    <source>
        <dbReference type="SAM" id="MobiDB-lite"/>
    </source>
</evidence>
<keyword evidence="4" id="KW-0319">Glycerol metabolism</keyword>
<protein>
    <recommendedName>
        <fullName evidence="2">glycerophosphodiester phosphodiesterase</fullName>
        <ecNumber evidence="2">3.1.4.46</ecNumber>
    </recommendedName>
</protein>
<feature type="domain" description="GP-PDE" evidence="8">
    <location>
        <begin position="78"/>
        <end position="389"/>
    </location>
</feature>
<organism evidence="9 10">
    <name type="scientific">Phycicoccus sonneratiae</name>
    <dbReference type="NCBI Taxonomy" id="2807628"/>
    <lineage>
        <taxon>Bacteria</taxon>
        <taxon>Bacillati</taxon>
        <taxon>Actinomycetota</taxon>
        <taxon>Actinomycetes</taxon>
        <taxon>Micrococcales</taxon>
        <taxon>Intrasporangiaceae</taxon>
        <taxon>Phycicoccus</taxon>
    </lineage>
</organism>
<name>A0ABS2CJF7_9MICO</name>
<comment type="similarity">
    <text evidence="1">Belongs to the glycerophosphoryl diester phosphodiesterase family.</text>
</comment>
<gene>
    <name evidence="9" type="ORF">JQN70_02810</name>
</gene>
<dbReference type="PANTHER" id="PTHR43620:SF7">
    <property type="entry name" value="GLYCEROPHOSPHODIESTER PHOSPHODIESTERASE GDPD5-RELATED"/>
    <property type="match status" value="1"/>
</dbReference>
<evidence type="ECO:0000256" key="2">
    <source>
        <dbReference type="ARBA" id="ARBA00012247"/>
    </source>
</evidence>
<dbReference type="PROSITE" id="PS51704">
    <property type="entry name" value="GP_PDE"/>
    <property type="match status" value="1"/>
</dbReference>
<evidence type="ECO:0000313" key="10">
    <source>
        <dbReference type="Proteomes" id="UP001430172"/>
    </source>
</evidence>
<evidence type="ECO:0000256" key="3">
    <source>
        <dbReference type="ARBA" id="ARBA00022729"/>
    </source>
</evidence>
<evidence type="ECO:0000256" key="6">
    <source>
        <dbReference type="ARBA" id="ARBA00047512"/>
    </source>
</evidence>
<comment type="caution">
    <text evidence="9">The sequence shown here is derived from an EMBL/GenBank/DDBJ whole genome shotgun (WGS) entry which is preliminary data.</text>
</comment>
<dbReference type="InterPro" id="IPR030395">
    <property type="entry name" value="GP_PDE_dom"/>
</dbReference>
<evidence type="ECO:0000256" key="4">
    <source>
        <dbReference type="ARBA" id="ARBA00022798"/>
    </source>
</evidence>
<proteinExistence type="inferred from homology"/>
<keyword evidence="10" id="KW-1185">Reference proteome</keyword>
<reference evidence="9" key="1">
    <citation type="submission" date="2021-02" db="EMBL/GenBank/DDBJ databases">
        <title>Phycicoccus sp. MQZ13P-5T, whole genome shotgun sequence.</title>
        <authorList>
            <person name="Tuo L."/>
        </authorList>
    </citation>
    <scope>NUCLEOTIDE SEQUENCE</scope>
    <source>
        <strain evidence="9">MQZ13P-5</strain>
    </source>
</reference>
<sequence>MTAAWPDGLGRPPKRHPAVTPSSAGVRRRPPSVVAVIRPTTGLAVTTLALGLLAGPAVPAQAAVPADRGHPHPPTTAPLVIAHRGASGYRPEHTLAAYRLAAAQGADLIEPDLVMTRDGVLVDRHEPEISGTTDVAEHPEFADRRTTRQVDGQSVTGWFVDDFTLRELRTLRAVERLPELRPGSARFDGRYAVPTFDEVLALRARLSREQHRSIGIIPEIKHSTYLHSRGLDPERALVRAVTRAGLNRPDAPLWTQSFEWTPLVDLREHHRYRARLVLLASATGGPYDLTAAGTPRSYAELLRADSLRRLARTVDAIGPDSSLVIPRRADGTLGTPTTLVRDAHAAGLTVTPYTFRAENTFLPVDFRVGTDPAAHGRLADLVERFLRTGVDGVFCDQPDICVEARDRLRDGDAAAS</sequence>
<dbReference type="PANTHER" id="PTHR43620">
    <property type="entry name" value="GLYCEROPHOSPHORYL DIESTER PHOSPHODIESTERASE"/>
    <property type="match status" value="1"/>
</dbReference>
<keyword evidence="3" id="KW-0732">Signal</keyword>
<dbReference type="Gene3D" id="3.20.20.190">
    <property type="entry name" value="Phosphatidylinositol (PI) phosphodiesterase"/>
    <property type="match status" value="1"/>
</dbReference>